<dbReference type="FunFam" id="3.30.390.30:FF:000001">
    <property type="entry name" value="Dihydrolipoyl dehydrogenase"/>
    <property type="match status" value="1"/>
</dbReference>
<organism evidence="18 19">
    <name type="scientific">Aerophobetes bacterium</name>
    <dbReference type="NCBI Taxonomy" id="2030807"/>
    <lineage>
        <taxon>Bacteria</taxon>
        <taxon>Candidatus Aerophobota</taxon>
    </lineage>
</organism>
<evidence type="ECO:0000256" key="6">
    <source>
        <dbReference type="ARBA" id="ARBA00022827"/>
    </source>
</evidence>
<comment type="catalytic activity">
    <reaction evidence="11 15">
        <text>N(6)-[(R)-dihydrolipoyl]-L-lysyl-[protein] + NAD(+) = N(6)-[(R)-lipoyl]-L-lysyl-[protein] + NADH + H(+)</text>
        <dbReference type="Rhea" id="RHEA:15045"/>
        <dbReference type="Rhea" id="RHEA-COMP:10474"/>
        <dbReference type="Rhea" id="RHEA-COMP:10475"/>
        <dbReference type="ChEBI" id="CHEBI:15378"/>
        <dbReference type="ChEBI" id="CHEBI:57540"/>
        <dbReference type="ChEBI" id="CHEBI:57945"/>
        <dbReference type="ChEBI" id="CHEBI:83099"/>
        <dbReference type="ChEBI" id="CHEBI:83100"/>
        <dbReference type="EC" id="1.8.1.4"/>
    </reaction>
</comment>
<keyword evidence="4" id="KW-0963">Cytoplasm</keyword>
<evidence type="ECO:0000256" key="9">
    <source>
        <dbReference type="ARBA" id="ARBA00023157"/>
    </source>
</evidence>
<comment type="subcellular location">
    <subcellularLocation>
        <location evidence="1">Cytoplasm</location>
    </subcellularLocation>
</comment>
<evidence type="ECO:0000256" key="2">
    <source>
        <dbReference type="ARBA" id="ARBA00007532"/>
    </source>
</evidence>
<feature type="binding site" evidence="13">
    <location>
        <position position="266"/>
    </location>
    <ligand>
        <name>NAD(+)</name>
        <dbReference type="ChEBI" id="CHEBI:57540"/>
    </ligand>
</feature>
<dbReference type="InterPro" id="IPR012999">
    <property type="entry name" value="Pyr_OxRdtase_I_AS"/>
</dbReference>
<keyword evidence="9" id="KW-1015">Disulfide bond</keyword>
<dbReference type="SUPFAM" id="SSF55424">
    <property type="entry name" value="FAD/NAD-linked reductases, dimerisation (C-terminal) domain"/>
    <property type="match status" value="1"/>
</dbReference>
<proteinExistence type="inferred from homology"/>
<gene>
    <name evidence="18" type="primary">lpdA</name>
    <name evidence="18" type="ORF">DRJ00_00350</name>
</gene>
<dbReference type="Pfam" id="PF07992">
    <property type="entry name" value="Pyr_redox_2"/>
    <property type="match status" value="1"/>
</dbReference>
<evidence type="ECO:0000256" key="15">
    <source>
        <dbReference type="RuleBase" id="RU003692"/>
    </source>
</evidence>
<dbReference type="InterPro" id="IPR016156">
    <property type="entry name" value="FAD/NAD-linked_Rdtase_dimer_sf"/>
</dbReference>
<keyword evidence="5 15" id="KW-0285">Flavoprotein</keyword>
<evidence type="ECO:0000256" key="12">
    <source>
        <dbReference type="PIRSR" id="PIRSR000350-2"/>
    </source>
</evidence>
<evidence type="ECO:0000256" key="13">
    <source>
        <dbReference type="PIRSR" id="PIRSR000350-3"/>
    </source>
</evidence>
<feature type="domain" description="Pyridine nucleotide-disulphide oxidoreductase dimerisation" evidence="16">
    <location>
        <begin position="341"/>
        <end position="448"/>
    </location>
</feature>
<dbReference type="NCBIfam" id="TIGR01350">
    <property type="entry name" value="lipoamide_DH"/>
    <property type="match status" value="1"/>
</dbReference>
<dbReference type="Gene3D" id="3.30.390.30">
    <property type="match status" value="1"/>
</dbReference>
<evidence type="ECO:0000259" key="17">
    <source>
        <dbReference type="Pfam" id="PF07992"/>
    </source>
</evidence>
<evidence type="ECO:0000256" key="11">
    <source>
        <dbReference type="ARBA" id="ARBA00049187"/>
    </source>
</evidence>
<feature type="binding site" evidence="13">
    <location>
        <position position="50"/>
    </location>
    <ligand>
        <name>FAD</name>
        <dbReference type="ChEBI" id="CHEBI:57692"/>
    </ligand>
</feature>
<feature type="binding site" evidence="13">
    <location>
        <position position="201"/>
    </location>
    <ligand>
        <name>NAD(+)</name>
        <dbReference type="ChEBI" id="CHEBI:57540"/>
    </ligand>
</feature>
<dbReference type="Pfam" id="PF02852">
    <property type="entry name" value="Pyr_redox_dim"/>
    <property type="match status" value="1"/>
</dbReference>
<dbReference type="SUPFAM" id="SSF51905">
    <property type="entry name" value="FAD/NAD(P)-binding domain"/>
    <property type="match status" value="1"/>
</dbReference>
<sequence>MRKAELVIIGAGPAGYVAAIRASQLGAETVLVEKNTVGGTCLNRGCIPTKSLLSSVEVLNLARRAQEFGLEVDKVRPNLSSMVRRKDRIVDQLRRGVHYLLRANKISLVQGRAQFLSPHRIKIDTPGGVEEIEAKKVIIATGSRPLIPSFIDASHPQVLTSEEALKLDKAPQSLLIVGAGVIGCELGTIFSSLGSRITMVEMMNQILPAEDKRVSQQLERIFQKRGIKVLTGTKLEKITEYREDGLVARLENGEELEVDRILICIGRVPDTQELGLERLDLEVDEKGNIKVNERMETSVEGVYAAGDVIGEPLLAHVASKEGIVAVENALGINSRMDYSAVPHCIFTLPQIGTVGLSPDEAEEKGIKVKIGRFAFSANGKAQAMGETTGFVQIVTEGKKILGAQIIGPQATELIHEMALAIKWGIDVEKLDQTIHAHPTLSEAIMEAALSAQGKSIHSI</sequence>
<evidence type="ECO:0000313" key="18">
    <source>
        <dbReference type="EMBL" id="RLE10776.1"/>
    </source>
</evidence>
<feature type="binding site" evidence="13">
    <location>
        <position position="307"/>
    </location>
    <ligand>
        <name>FAD</name>
        <dbReference type="ChEBI" id="CHEBI:57692"/>
    </ligand>
</feature>
<comment type="cofactor">
    <cofactor evidence="13 15">
        <name>FAD</name>
        <dbReference type="ChEBI" id="CHEBI:57692"/>
    </cofactor>
    <text evidence="13 15">Binds 1 FAD per subunit.</text>
</comment>
<dbReference type="EMBL" id="QMPZ01000002">
    <property type="protein sequence ID" value="RLE10776.1"/>
    <property type="molecule type" value="Genomic_DNA"/>
</dbReference>
<dbReference type="InterPro" id="IPR001100">
    <property type="entry name" value="Pyr_nuc-diS_OxRdtase"/>
</dbReference>
<dbReference type="PANTHER" id="PTHR22912:SF217">
    <property type="entry name" value="DIHYDROLIPOYL DEHYDROGENASE"/>
    <property type="match status" value="1"/>
</dbReference>
<dbReference type="InterPro" id="IPR036188">
    <property type="entry name" value="FAD/NAD-bd_sf"/>
</dbReference>
<keyword evidence="10 15" id="KW-0676">Redox-active center</keyword>
<evidence type="ECO:0000256" key="10">
    <source>
        <dbReference type="ARBA" id="ARBA00023284"/>
    </source>
</evidence>
<comment type="miscellaneous">
    <text evidence="15">The active site is a redox-active disulfide bond.</text>
</comment>
<keyword evidence="6 13" id="KW-0274">FAD</keyword>
<evidence type="ECO:0000256" key="8">
    <source>
        <dbReference type="ARBA" id="ARBA00023027"/>
    </source>
</evidence>
<name>A0A497E8P1_UNCAE</name>
<evidence type="ECO:0000256" key="3">
    <source>
        <dbReference type="ARBA" id="ARBA00012608"/>
    </source>
</evidence>
<dbReference type="InterPro" id="IPR050151">
    <property type="entry name" value="Class-I_Pyr_Nuc-Dis_Oxidored"/>
</dbReference>
<feature type="binding site" evidence="13">
    <location>
        <begin position="178"/>
        <end position="185"/>
    </location>
    <ligand>
        <name>NAD(+)</name>
        <dbReference type="ChEBI" id="CHEBI:57540"/>
    </ligand>
</feature>
<dbReference type="PANTHER" id="PTHR22912">
    <property type="entry name" value="DISULFIDE OXIDOREDUCTASE"/>
    <property type="match status" value="1"/>
</dbReference>
<dbReference type="InterPro" id="IPR023753">
    <property type="entry name" value="FAD/NAD-binding_dom"/>
</dbReference>
<feature type="disulfide bond" description="Redox-active" evidence="14">
    <location>
        <begin position="41"/>
        <end position="46"/>
    </location>
</feature>
<dbReference type="GO" id="GO:0050660">
    <property type="term" value="F:flavin adenine dinucleotide binding"/>
    <property type="evidence" value="ECO:0007669"/>
    <property type="project" value="InterPro"/>
</dbReference>
<dbReference type="GO" id="GO:0005737">
    <property type="term" value="C:cytoplasm"/>
    <property type="evidence" value="ECO:0007669"/>
    <property type="project" value="UniProtKB-SubCell"/>
</dbReference>
<dbReference type="Gene3D" id="3.50.50.60">
    <property type="entry name" value="FAD/NAD(P)-binding domain"/>
    <property type="match status" value="2"/>
</dbReference>
<evidence type="ECO:0000313" key="19">
    <source>
        <dbReference type="Proteomes" id="UP000279422"/>
    </source>
</evidence>
<dbReference type="PRINTS" id="PR00368">
    <property type="entry name" value="FADPNR"/>
</dbReference>
<accession>A0A497E8P1</accession>
<dbReference type="GO" id="GO:0006103">
    <property type="term" value="P:2-oxoglutarate metabolic process"/>
    <property type="evidence" value="ECO:0007669"/>
    <property type="project" value="TreeGrafter"/>
</dbReference>
<evidence type="ECO:0000256" key="7">
    <source>
        <dbReference type="ARBA" id="ARBA00023002"/>
    </source>
</evidence>
<dbReference type="InterPro" id="IPR006258">
    <property type="entry name" value="Lipoamide_DH"/>
</dbReference>
<evidence type="ECO:0000256" key="14">
    <source>
        <dbReference type="PIRSR" id="PIRSR000350-4"/>
    </source>
</evidence>
<dbReference type="EC" id="1.8.1.4" evidence="3 15"/>
<dbReference type="Proteomes" id="UP000279422">
    <property type="component" value="Unassembled WGS sequence"/>
</dbReference>
<keyword evidence="8 13" id="KW-0520">NAD</keyword>
<feature type="domain" description="FAD/NAD(P)-binding" evidence="17">
    <location>
        <begin position="5"/>
        <end position="322"/>
    </location>
</feature>
<comment type="caution">
    <text evidence="18">The sequence shown here is derived from an EMBL/GenBank/DDBJ whole genome shotgun (WGS) entry which is preliminary data.</text>
</comment>
<evidence type="ECO:0000256" key="1">
    <source>
        <dbReference type="ARBA" id="ARBA00004496"/>
    </source>
</evidence>
<keyword evidence="7 15" id="KW-0560">Oxidoreductase</keyword>
<evidence type="ECO:0000256" key="4">
    <source>
        <dbReference type="ARBA" id="ARBA00022490"/>
    </source>
</evidence>
<reference evidence="18 19" key="1">
    <citation type="submission" date="2018-06" db="EMBL/GenBank/DDBJ databases">
        <title>Extensive metabolic versatility and redundancy in microbially diverse, dynamic hydrothermal sediments.</title>
        <authorList>
            <person name="Dombrowski N."/>
            <person name="Teske A."/>
            <person name="Baker B.J."/>
        </authorList>
    </citation>
    <scope>NUCLEOTIDE SEQUENCE [LARGE SCALE GENOMIC DNA]</scope>
    <source>
        <strain evidence="18">B47_G16</strain>
    </source>
</reference>
<feature type="active site" description="Proton acceptor" evidence="12">
    <location>
        <position position="437"/>
    </location>
</feature>
<dbReference type="GO" id="GO:0004148">
    <property type="term" value="F:dihydrolipoyl dehydrogenase (NADH) activity"/>
    <property type="evidence" value="ECO:0007669"/>
    <property type="project" value="UniProtKB-EC"/>
</dbReference>
<evidence type="ECO:0000259" key="16">
    <source>
        <dbReference type="Pfam" id="PF02852"/>
    </source>
</evidence>
<dbReference type="PROSITE" id="PS00076">
    <property type="entry name" value="PYRIDINE_REDOX_1"/>
    <property type="match status" value="1"/>
</dbReference>
<keyword evidence="13" id="KW-0547">Nucleotide-binding</keyword>
<dbReference type="InterPro" id="IPR004099">
    <property type="entry name" value="Pyr_nucl-diS_OxRdtase_dimer"/>
</dbReference>
<comment type="similarity">
    <text evidence="2 15">Belongs to the class-I pyridine nucleotide-disulfide oxidoreductase family.</text>
</comment>
<evidence type="ECO:0000256" key="5">
    <source>
        <dbReference type="ARBA" id="ARBA00022630"/>
    </source>
</evidence>
<dbReference type="PRINTS" id="PR00411">
    <property type="entry name" value="PNDRDTASEI"/>
</dbReference>
<protein>
    <recommendedName>
        <fullName evidence="3 15">Dihydrolipoyl dehydrogenase</fullName>
        <ecNumber evidence="3 15">1.8.1.4</ecNumber>
    </recommendedName>
</protein>
<dbReference type="AlphaFoldDB" id="A0A497E8P1"/>
<dbReference type="PIRSF" id="PIRSF000350">
    <property type="entry name" value="Mercury_reductase_MerA"/>
    <property type="match status" value="1"/>
</dbReference>
<feature type="binding site" evidence="13">
    <location>
        <begin position="141"/>
        <end position="143"/>
    </location>
    <ligand>
        <name>FAD</name>
        <dbReference type="ChEBI" id="CHEBI:57692"/>
    </ligand>
</feature>